<comment type="caution">
    <text evidence="1">The sequence shown here is derived from an EMBL/GenBank/DDBJ whole genome shotgun (WGS) entry which is preliminary data.</text>
</comment>
<gene>
    <name evidence="1" type="ORF">GPM918_LOCUS45194</name>
    <name evidence="2" type="ORF">SRO942_LOCUS47484</name>
</gene>
<dbReference type="Proteomes" id="UP000663829">
    <property type="component" value="Unassembled WGS sequence"/>
</dbReference>
<reference evidence="1" key="1">
    <citation type="submission" date="2021-02" db="EMBL/GenBank/DDBJ databases">
        <authorList>
            <person name="Nowell W R."/>
        </authorList>
    </citation>
    <scope>NUCLEOTIDE SEQUENCE</scope>
</reference>
<name>A0A816E3G8_9BILA</name>
<proteinExistence type="predicted"/>
<sequence length="119" mass="13900">VIHLTSFESRIQLWYNDPYPPTKIVSRGNIKIAEAEAEFLLDIRNWESLSHDQFRKRLLEIKLFSTEENKSINRWTLPSRGSNLSDNVDESIDQTAHTYEAPMELKQCALVDLRCDNMC</sequence>
<dbReference type="AlphaFoldDB" id="A0A816E3G8"/>
<evidence type="ECO:0000313" key="1">
    <source>
        <dbReference type="EMBL" id="CAF1645324.1"/>
    </source>
</evidence>
<evidence type="ECO:0000313" key="2">
    <source>
        <dbReference type="EMBL" id="CAF4563479.1"/>
    </source>
</evidence>
<organism evidence="1 3">
    <name type="scientific">Didymodactylos carnosus</name>
    <dbReference type="NCBI Taxonomy" id="1234261"/>
    <lineage>
        <taxon>Eukaryota</taxon>
        <taxon>Metazoa</taxon>
        <taxon>Spiralia</taxon>
        <taxon>Gnathifera</taxon>
        <taxon>Rotifera</taxon>
        <taxon>Eurotatoria</taxon>
        <taxon>Bdelloidea</taxon>
        <taxon>Philodinida</taxon>
        <taxon>Philodinidae</taxon>
        <taxon>Didymodactylos</taxon>
    </lineage>
</organism>
<dbReference type="EMBL" id="CAJOBC010118514">
    <property type="protein sequence ID" value="CAF4563479.1"/>
    <property type="molecule type" value="Genomic_DNA"/>
</dbReference>
<keyword evidence="3" id="KW-1185">Reference proteome</keyword>
<dbReference type="EMBL" id="CAJNOQ010048983">
    <property type="protein sequence ID" value="CAF1645324.1"/>
    <property type="molecule type" value="Genomic_DNA"/>
</dbReference>
<feature type="non-terminal residue" evidence="1">
    <location>
        <position position="1"/>
    </location>
</feature>
<dbReference type="Proteomes" id="UP000681722">
    <property type="component" value="Unassembled WGS sequence"/>
</dbReference>
<evidence type="ECO:0000313" key="3">
    <source>
        <dbReference type="Proteomes" id="UP000663829"/>
    </source>
</evidence>
<protein>
    <submittedName>
        <fullName evidence="1">Uncharacterized protein</fullName>
    </submittedName>
</protein>
<accession>A0A816E3G8</accession>